<accession>A0ABP6YCU8</accession>
<evidence type="ECO:0000256" key="1">
    <source>
        <dbReference type="SAM" id="Phobius"/>
    </source>
</evidence>
<organism evidence="2 3">
    <name type="scientific">Snuella lapsa</name>
    <dbReference type="NCBI Taxonomy" id="870481"/>
    <lineage>
        <taxon>Bacteria</taxon>
        <taxon>Pseudomonadati</taxon>
        <taxon>Bacteroidota</taxon>
        <taxon>Flavobacteriia</taxon>
        <taxon>Flavobacteriales</taxon>
        <taxon>Flavobacteriaceae</taxon>
        <taxon>Snuella</taxon>
    </lineage>
</organism>
<dbReference type="InterPro" id="IPR045921">
    <property type="entry name" value="DUF6340"/>
</dbReference>
<keyword evidence="1" id="KW-0812">Transmembrane</keyword>
<proteinExistence type="predicted"/>
<dbReference type="SUPFAM" id="SSF48452">
    <property type="entry name" value="TPR-like"/>
    <property type="match status" value="1"/>
</dbReference>
<sequence>MFIENKSQVTKYYEIMNKIYFLFSLLLMLSLASCGSYGYVRLDYPQKPMVVLPEGINNIVVLNRSLTKEEDKRGEVLESIATGEIAGSDKLASDEVIKGAFDGLQNKSHLNIVIPDTLRIYGTGTRQMPDKLNWERVASICNSAQADALLVLETFDSNSNILRSAIADQVSSVMTTGKPNLRLPSRVRVDVKSYWRLYDPVTKSISDHFQQTYYMDFDLVNDLPPVNALHETAYAAGLDYVSRFLPGYYRVKRDMYKKGKGKDKRLFDRGWRSTEVARWKEAIEIWREIAEDTNSKSAGRAALNIAVAYEVLGETNLALQWAQQAYRDYGDKLGRDYSKTLLRRRNLEF</sequence>
<dbReference type="EMBL" id="BAABCY010000085">
    <property type="protein sequence ID" value="GAA3580412.1"/>
    <property type="molecule type" value="Genomic_DNA"/>
</dbReference>
<keyword evidence="1" id="KW-0472">Membrane</keyword>
<evidence type="ECO:0000313" key="3">
    <source>
        <dbReference type="Proteomes" id="UP001500954"/>
    </source>
</evidence>
<dbReference type="InterPro" id="IPR011990">
    <property type="entry name" value="TPR-like_helical_dom_sf"/>
</dbReference>
<evidence type="ECO:0000313" key="2">
    <source>
        <dbReference type="EMBL" id="GAA3580412.1"/>
    </source>
</evidence>
<dbReference type="Gene3D" id="1.25.40.10">
    <property type="entry name" value="Tetratricopeptide repeat domain"/>
    <property type="match status" value="1"/>
</dbReference>
<dbReference type="PROSITE" id="PS51257">
    <property type="entry name" value="PROKAR_LIPOPROTEIN"/>
    <property type="match status" value="1"/>
</dbReference>
<gene>
    <name evidence="2" type="ORF">GCM10022395_31100</name>
</gene>
<dbReference type="Proteomes" id="UP001500954">
    <property type="component" value="Unassembled WGS sequence"/>
</dbReference>
<keyword evidence="3" id="KW-1185">Reference proteome</keyword>
<comment type="caution">
    <text evidence="2">The sequence shown here is derived from an EMBL/GenBank/DDBJ whole genome shotgun (WGS) entry which is preliminary data.</text>
</comment>
<name>A0ABP6YCU8_9FLAO</name>
<reference evidence="3" key="1">
    <citation type="journal article" date="2019" name="Int. J. Syst. Evol. Microbiol.">
        <title>The Global Catalogue of Microorganisms (GCM) 10K type strain sequencing project: providing services to taxonomists for standard genome sequencing and annotation.</title>
        <authorList>
            <consortium name="The Broad Institute Genomics Platform"/>
            <consortium name="The Broad Institute Genome Sequencing Center for Infectious Disease"/>
            <person name="Wu L."/>
            <person name="Ma J."/>
        </authorList>
    </citation>
    <scope>NUCLEOTIDE SEQUENCE [LARGE SCALE GENOMIC DNA]</scope>
    <source>
        <strain evidence="3">JCM 17111</strain>
    </source>
</reference>
<protein>
    <submittedName>
        <fullName evidence="2">DUF6340 family protein</fullName>
    </submittedName>
</protein>
<keyword evidence="1" id="KW-1133">Transmembrane helix</keyword>
<feature type="transmembrane region" description="Helical" evidence="1">
    <location>
        <begin position="20"/>
        <end position="40"/>
    </location>
</feature>
<dbReference type="Pfam" id="PF19867">
    <property type="entry name" value="DUF6340"/>
    <property type="match status" value="1"/>
</dbReference>